<feature type="domain" description="AAA" evidence="1">
    <location>
        <begin position="2"/>
        <end position="183"/>
    </location>
</feature>
<dbReference type="Proteomes" id="UP000571017">
    <property type="component" value="Unassembled WGS sequence"/>
</dbReference>
<accession>A0A838CY60</accession>
<dbReference type="CDD" id="cd02042">
    <property type="entry name" value="ParAB_family"/>
    <property type="match status" value="1"/>
</dbReference>
<evidence type="ECO:0000259" key="1">
    <source>
        <dbReference type="Pfam" id="PF13614"/>
    </source>
</evidence>
<dbReference type="InterPro" id="IPR050678">
    <property type="entry name" value="DNA_Partitioning_ATPase"/>
</dbReference>
<dbReference type="Gene3D" id="3.40.50.300">
    <property type="entry name" value="P-loop containing nucleotide triphosphate hydrolases"/>
    <property type="match status" value="1"/>
</dbReference>
<proteinExistence type="predicted"/>
<organism evidence="2 3">
    <name type="scientific">Halobacillus locisalis</name>
    <dbReference type="NCBI Taxonomy" id="220753"/>
    <lineage>
        <taxon>Bacteria</taxon>
        <taxon>Bacillati</taxon>
        <taxon>Bacillota</taxon>
        <taxon>Bacilli</taxon>
        <taxon>Bacillales</taxon>
        <taxon>Bacillaceae</taxon>
        <taxon>Halobacillus</taxon>
    </lineage>
</organism>
<dbReference type="InterPro" id="IPR025669">
    <property type="entry name" value="AAA_dom"/>
</dbReference>
<dbReference type="Pfam" id="PF13614">
    <property type="entry name" value="AAA_31"/>
    <property type="match status" value="1"/>
</dbReference>
<evidence type="ECO:0000313" key="2">
    <source>
        <dbReference type="EMBL" id="MBA2176871.1"/>
    </source>
</evidence>
<sequence length="260" mass="29246">MTKTIAVSTNKGGVLKTSLTTNLAGVLARQDKKVLIIDVDNQGNSSIAFGINPDTYDTSIYDVFVDKDVSFEEAIVTASDNIDIAISNDDMTFLEYEVFTNSNLYTNIFDFLQDKLTKKVKNNYDYIFIDTPPNLGLATSNALRIADSLLIPFQPETYSLRSLVKTLNFYNDFKERHNPSLEVEAIVPTLVDARTTLHSQLLQDCRKYAAQNDLYVTDNVIPRSIRFSNSVAYGDGPATLKEKLNKTVNSYFKLIEELNY</sequence>
<evidence type="ECO:0000313" key="3">
    <source>
        <dbReference type="Proteomes" id="UP000571017"/>
    </source>
</evidence>
<dbReference type="InterPro" id="IPR027417">
    <property type="entry name" value="P-loop_NTPase"/>
</dbReference>
<dbReference type="PANTHER" id="PTHR13696">
    <property type="entry name" value="P-LOOP CONTAINING NUCLEOSIDE TRIPHOSPHATE HYDROLASE"/>
    <property type="match status" value="1"/>
</dbReference>
<dbReference type="RefSeq" id="WP_181473932.1">
    <property type="nucleotide sequence ID" value="NZ_JACEFG010000005.1"/>
</dbReference>
<dbReference type="PANTHER" id="PTHR13696:SF52">
    <property type="entry name" value="PARA FAMILY PROTEIN CT_582"/>
    <property type="match status" value="1"/>
</dbReference>
<keyword evidence="3" id="KW-1185">Reference proteome</keyword>
<dbReference type="EMBL" id="JACEFG010000005">
    <property type="protein sequence ID" value="MBA2176871.1"/>
    <property type="molecule type" value="Genomic_DNA"/>
</dbReference>
<comment type="caution">
    <text evidence="2">The sequence shown here is derived from an EMBL/GenBank/DDBJ whole genome shotgun (WGS) entry which is preliminary data.</text>
</comment>
<reference evidence="2 3" key="1">
    <citation type="journal article" date="2004" name="Extremophiles">
        <title>Halobacillus locisalis sp. nov., a halophilic bacterium isolated from a marine solar saltern of the Yellow Sea in Korea.</title>
        <authorList>
            <person name="Yoon J.H."/>
            <person name="Kang K.H."/>
            <person name="Oh T.K."/>
            <person name="Park Y.H."/>
        </authorList>
    </citation>
    <scope>NUCLEOTIDE SEQUENCE [LARGE SCALE GENOMIC DNA]</scope>
    <source>
        <strain evidence="2 3">KCTC 3788</strain>
    </source>
</reference>
<protein>
    <submittedName>
        <fullName evidence="2">ParA family protein</fullName>
    </submittedName>
</protein>
<dbReference type="AlphaFoldDB" id="A0A838CY60"/>
<gene>
    <name evidence="2" type="ORF">H0266_18485</name>
</gene>
<dbReference type="SUPFAM" id="SSF52540">
    <property type="entry name" value="P-loop containing nucleoside triphosphate hydrolases"/>
    <property type="match status" value="1"/>
</dbReference>
<name>A0A838CY60_9BACI</name>